<dbReference type="Proteomes" id="UP000789920">
    <property type="component" value="Unassembled WGS sequence"/>
</dbReference>
<comment type="caution">
    <text evidence="1">The sequence shown here is derived from an EMBL/GenBank/DDBJ whole genome shotgun (WGS) entry which is preliminary data.</text>
</comment>
<organism evidence="1 2">
    <name type="scientific">Racocetra persica</name>
    <dbReference type="NCBI Taxonomy" id="160502"/>
    <lineage>
        <taxon>Eukaryota</taxon>
        <taxon>Fungi</taxon>
        <taxon>Fungi incertae sedis</taxon>
        <taxon>Mucoromycota</taxon>
        <taxon>Glomeromycotina</taxon>
        <taxon>Glomeromycetes</taxon>
        <taxon>Diversisporales</taxon>
        <taxon>Gigasporaceae</taxon>
        <taxon>Racocetra</taxon>
    </lineage>
</organism>
<feature type="non-terminal residue" evidence="1">
    <location>
        <position position="100"/>
    </location>
</feature>
<evidence type="ECO:0000313" key="2">
    <source>
        <dbReference type="Proteomes" id="UP000789920"/>
    </source>
</evidence>
<accession>A0ACA9S4B3</accession>
<feature type="non-terminal residue" evidence="1">
    <location>
        <position position="1"/>
    </location>
</feature>
<proteinExistence type="predicted"/>
<keyword evidence="2" id="KW-1185">Reference proteome</keyword>
<protein>
    <submittedName>
        <fullName evidence="1">20424_t:CDS:1</fullName>
    </submittedName>
</protein>
<dbReference type="EMBL" id="CAJVQC010089006">
    <property type="protein sequence ID" value="CAG8824473.1"/>
    <property type="molecule type" value="Genomic_DNA"/>
</dbReference>
<reference evidence="1" key="1">
    <citation type="submission" date="2021-06" db="EMBL/GenBank/DDBJ databases">
        <authorList>
            <person name="Kallberg Y."/>
            <person name="Tangrot J."/>
            <person name="Rosling A."/>
        </authorList>
    </citation>
    <scope>NUCLEOTIDE SEQUENCE</scope>
    <source>
        <strain evidence="1">MA461A</strain>
    </source>
</reference>
<sequence length="100" mass="11714">IWNKEVYNFEHDDEYTQYLKLCEKHQELFHFEEEPSDTELSDKKLYSKARRNLTNDDQIPRSEELSNKPESEAIINMEESDSDSSSDSSSSEDSSENSNL</sequence>
<gene>
    <name evidence="1" type="ORF">RPERSI_LOCUS26256</name>
</gene>
<evidence type="ECO:0000313" key="1">
    <source>
        <dbReference type="EMBL" id="CAG8824473.1"/>
    </source>
</evidence>
<name>A0ACA9S4B3_9GLOM</name>